<comment type="caution">
    <text evidence="1">The sequence shown here is derived from an EMBL/GenBank/DDBJ whole genome shotgun (WGS) entry which is preliminary data.</text>
</comment>
<name>A0A699I065_TANCI</name>
<protein>
    <submittedName>
        <fullName evidence="1">UvrD-like helicase, ATP-binding domain, P-loop containing nucleoside triphosphate hydrolase</fullName>
    </submittedName>
</protein>
<accession>A0A699I065</accession>
<gene>
    <name evidence="1" type="ORF">Tci_464668</name>
</gene>
<dbReference type="AlphaFoldDB" id="A0A699I065"/>
<keyword evidence="1" id="KW-0347">Helicase</keyword>
<dbReference type="CDD" id="cd00590">
    <property type="entry name" value="RRM_SF"/>
    <property type="match status" value="1"/>
</dbReference>
<proteinExistence type="predicted"/>
<feature type="non-terminal residue" evidence="1">
    <location>
        <position position="1"/>
    </location>
</feature>
<dbReference type="EMBL" id="BKCJ010223194">
    <property type="protein sequence ID" value="GEY92694.1"/>
    <property type="molecule type" value="Genomic_DNA"/>
</dbReference>
<keyword evidence="1" id="KW-0378">Hydrolase</keyword>
<evidence type="ECO:0000313" key="1">
    <source>
        <dbReference type="EMBL" id="GEY92694.1"/>
    </source>
</evidence>
<dbReference type="GO" id="GO:0005524">
    <property type="term" value="F:ATP binding"/>
    <property type="evidence" value="ECO:0007669"/>
    <property type="project" value="UniProtKB-KW"/>
</dbReference>
<keyword evidence="1" id="KW-0547">Nucleotide-binding</keyword>
<dbReference type="GO" id="GO:0004386">
    <property type="term" value="F:helicase activity"/>
    <property type="evidence" value="ECO:0007669"/>
    <property type="project" value="UniProtKB-KW"/>
</dbReference>
<keyword evidence="1" id="KW-0067">ATP-binding</keyword>
<reference evidence="1" key="1">
    <citation type="journal article" date="2019" name="Sci. Rep.">
        <title>Draft genome of Tanacetum cinerariifolium, the natural source of mosquito coil.</title>
        <authorList>
            <person name="Yamashiro T."/>
            <person name="Shiraishi A."/>
            <person name="Satake H."/>
            <person name="Nakayama K."/>
        </authorList>
    </citation>
    <scope>NUCLEOTIDE SEQUENCE</scope>
</reference>
<dbReference type="SUPFAM" id="SSF54928">
    <property type="entry name" value="RNA-binding domain, RBD"/>
    <property type="match status" value="1"/>
</dbReference>
<dbReference type="GO" id="GO:0016787">
    <property type="term" value="F:hydrolase activity"/>
    <property type="evidence" value="ECO:0007669"/>
    <property type="project" value="UniProtKB-KW"/>
</dbReference>
<sequence length="223" mass="25809">RGSFNSKEDHVQQISTSIFITSFLKKFSFRDLWTVCQDHGKVIDVFIPNRRSKSGNRFGFARLIKIDDVDRLKAASGEYSRANVNNVQPNSCVFAVKQGSWFSTLQQSSNSLLIDEMVTWIDIKGVPPNVWTKNTFVKISSKWGEFLYDEDKENLCLNSKRICIKTTLKENIFESFKIIVRGRVHWVRAKEISSWVPDFIKDNEKDIQSDNEIIDEWSNEKSG</sequence>
<dbReference type="GO" id="GO:0003676">
    <property type="term" value="F:nucleic acid binding"/>
    <property type="evidence" value="ECO:0007669"/>
    <property type="project" value="InterPro"/>
</dbReference>
<dbReference type="InterPro" id="IPR035979">
    <property type="entry name" value="RBD_domain_sf"/>
</dbReference>
<organism evidence="1">
    <name type="scientific">Tanacetum cinerariifolium</name>
    <name type="common">Dalmatian daisy</name>
    <name type="synonym">Chrysanthemum cinerariifolium</name>
    <dbReference type="NCBI Taxonomy" id="118510"/>
    <lineage>
        <taxon>Eukaryota</taxon>
        <taxon>Viridiplantae</taxon>
        <taxon>Streptophyta</taxon>
        <taxon>Embryophyta</taxon>
        <taxon>Tracheophyta</taxon>
        <taxon>Spermatophyta</taxon>
        <taxon>Magnoliopsida</taxon>
        <taxon>eudicotyledons</taxon>
        <taxon>Gunneridae</taxon>
        <taxon>Pentapetalae</taxon>
        <taxon>asterids</taxon>
        <taxon>campanulids</taxon>
        <taxon>Asterales</taxon>
        <taxon>Asteraceae</taxon>
        <taxon>Asteroideae</taxon>
        <taxon>Anthemideae</taxon>
        <taxon>Anthemidinae</taxon>
        <taxon>Tanacetum</taxon>
    </lineage>
</organism>